<dbReference type="GeneID" id="54579769"/>
<feature type="coiled-coil region" evidence="1">
    <location>
        <begin position="506"/>
        <end position="560"/>
    </location>
</feature>
<name>A0A6A6J4Q3_9PLEO</name>
<keyword evidence="1" id="KW-0175">Coiled coil</keyword>
<dbReference type="EMBL" id="ML987189">
    <property type="protein sequence ID" value="KAF2257347.1"/>
    <property type="molecule type" value="Genomic_DNA"/>
</dbReference>
<feature type="compositionally biased region" description="Low complexity" evidence="2">
    <location>
        <begin position="444"/>
        <end position="453"/>
    </location>
</feature>
<gene>
    <name evidence="3" type="ORF">BU26DRAFT_499858</name>
</gene>
<feature type="compositionally biased region" description="Polar residues" evidence="2">
    <location>
        <begin position="33"/>
        <end position="44"/>
    </location>
</feature>
<proteinExistence type="predicted"/>
<feature type="region of interest" description="Disordered" evidence="2">
    <location>
        <begin position="298"/>
        <end position="473"/>
    </location>
</feature>
<reference evidence="3" key="1">
    <citation type="journal article" date="2020" name="Stud. Mycol.">
        <title>101 Dothideomycetes genomes: a test case for predicting lifestyles and emergence of pathogens.</title>
        <authorList>
            <person name="Haridas S."/>
            <person name="Albert R."/>
            <person name="Binder M."/>
            <person name="Bloem J."/>
            <person name="Labutti K."/>
            <person name="Salamov A."/>
            <person name="Andreopoulos B."/>
            <person name="Baker S."/>
            <person name="Barry K."/>
            <person name="Bills G."/>
            <person name="Bluhm B."/>
            <person name="Cannon C."/>
            <person name="Castanera R."/>
            <person name="Culley D."/>
            <person name="Daum C."/>
            <person name="Ezra D."/>
            <person name="Gonzalez J."/>
            <person name="Henrissat B."/>
            <person name="Kuo A."/>
            <person name="Liang C."/>
            <person name="Lipzen A."/>
            <person name="Lutzoni F."/>
            <person name="Magnuson J."/>
            <person name="Mondo S."/>
            <person name="Nolan M."/>
            <person name="Ohm R."/>
            <person name="Pangilinan J."/>
            <person name="Park H.-J."/>
            <person name="Ramirez L."/>
            <person name="Alfaro M."/>
            <person name="Sun H."/>
            <person name="Tritt A."/>
            <person name="Yoshinaga Y."/>
            <person name="Zwiers L.-H."/>
            <person name="Turgeon B."/>
            <person name="Goodwin S."/>
            <person name="Spatafora J."/>
            <person name="Crous P."/>
            <person name="Grigoriev I."/>
        </authorList>
    </citation>
    <scope>NUCLEOTIDE SEQUENCE</scope>
    <source>
        <strain evidence="3">CBS 122368</strain>
    </source>
</reference>
<feature type="compositionally biased region" description="Polar residues" evidence="2">
    <location>
        <begin position="454"/>
        <end position="472"/>
    </location>
</feature>
<feature type="compositionally biased region" description="Low complexity" evidence="2">
    <location>
        <begin position="349"/>
        <end position="375"/>
    </location>
</feature>
<dbReference type="AlphaFoldDB" id="A0A6A6J4Q3"/>
<evidence type="ECO:0000313" key="4">
    <source>
        <dbReference type="Proteomes" id="UP000800094"/>
    </source>
</evidence>
<feature type="compositionally biased region" description="Polar residues" evidence="2">
    <location>
        <begin position="417"/>
        <end position="437"/>
    </location>
</feature>
<protein>
    <submittedName>
        <fullName evidence="3">Uncharacterized protein</fullName>
    </submittedName>
</protein>
<feature type="compositionally biased region" description="Polar residues" evidence="2">
    <location>
        <begin position="390"/>
        <end position="405"/>
    </location>
</feature>
<feature type="region of interest" description="Disordered" evidence="2">
    <location>
        <begin position="33"/>
        <end position="94"/>
    </location>
</feature>
<feature type="compositionally biased region" description="Polar residues" evidence="2">
    <location>
        <begin position="52"/>
        <end position="63"/>
    </location>
</feature>
<accession>A0A6A6J4Q3</accession>
<sequence length="570" mass="63651">MPLQKAPPQSAFSADKPLLTYRQTIRERRRTLQTISELSTQNVEPSECDWRTSGQSNNTSSRGTDGVITSIESTKRNRRRSLPQHGARFENDLNTKPSILVTPADAPFLRRSLTDPIDCTRGSRHQSSGELFTPRNDLSRLSVGSFCSFHSQDPPLPPVAEGSSVGLKNSHPYIDVPTAQVNRMGSKGKQPMKMRDGSGAYGLGQGWKARRERESVEMEQAVVEAKARRERDGRGIVVGSSSRLPAMSPLPIANVKDSHSRIQASHQQSLENLRAMNNNRTPLPLDRRTSYSQIVPMHQNGIKRTGSAASTTRLANPDPAYQPVPQLLKSSARRSLRSPIAQEPHRPNPTRSSSSLRPSPVSTTGSSSMQSSVSSNPHRTHQSSRTSTSYFKPTGTSAPRHSQQYVAKGRSIPFPALTNSMPQTNHHISSATQQTVQDPRARRGSQASQSSNRHSLASQRSRSQSHLGSQPSIAHFHAISNASTIIYDENPDKRGMDVPRMESVRLLREREKLVRWKAEREKAEFERTERAKIRERVRRANELEEEKEKELAKQMKKKKSWLCGLLRSRA</sequence>
<feature type="region of interest" description="Disordered" evidence="2">
    <location>
        <begin position="183"/>
        <end position="204"/>
    </location>
</feature>
<keyword evidence="4" id="KW-1185">Reference proteome</keyword>
<evidence type="ECO:0000256" key="1">
    <source>
        <dbReference type="SAM" id="Coils"/>
    </source>
</evidence>
<organism evidence="3 4">
    <name type="scientific">Trematosphaeria pertusa</name>
    <dbReference type="NCBI Taxonomy" id="390896"/>
    <lineage>
        <taxon>Eukaryota</taxon>
        <taxon>Fungi</taxon>
        <taxon>Dikarya</taxon>
        <taxon>Ascomycota</taxon>
        <taxon>Pezizomycotina</taxon>
        <taxon>Dothideomycetes</taxon>
        <taxon>Pleosporomycetidae</taxon>
        <taxon>Pleosporales</taxon>
        <taxon>Massarineae</taxon>
        <taxon>Trematosphaeriaceae</taxon>
        <taxon>Trematosphaeria</taxon>
    </lineage>
</organism>
<dbReference type="RefSeq" id="XP_033692351.1">
    <property type="nucleotide sequence ID" value="XM_033826439.1"/>
</dbReference>
<dbReference type="OrthoDB" id="3793181at2759"/>
<evidence type="ECO:0000256" key="2">
    <source>
        <dbReference type="SAM" id="MobiDB-lite"/>
    </source>
</evidence>
<dbReference type="Proteomes" id="UP000800094">
    <property type="component" value="Unassembled WGS sequence"/>
</dbReference>
<evidence type="ECO:0000313" key="3">
    <source>
        <dbReference type="EMBL" id="KAF2257347.1"/>
    </source>
</evidence>